<name>A0ACC5WSX4_PANGG</name>
<evidence type="ECO:0000313" key="1">
    <source>
        <dbReference type="EMBL" id="MCI4382209.1"/>
    </source>
</evidence>
<evidence type="ECO:0000313" key="2">
    <source>
        <dbReference type="Proteomes" id="UP000829447"/>
    </source>
</evidence>
<dbReference type="Proteomes" id="UP000829447">
    <property type="component" value="Linkage Group LG9"/>
</dbReference>
<comment type="caution">
    <text evidence="1">The sequence shown here is derived from an EMBL/GenBank/DDBJ whole genome shotgun (WGS) entry which is preliminary data.</text>
</comment>
<accession>A0ACC5WSX4</accession>
<dbReference type="EMBL" id="CM040462">
    <property type="protein sequence ID" value="MCI4382209.1"/>
    <property type="molecule type" value="Genomic_DNA"/>
</dbReference>
<reference evidence="1 2" key="1">
    <citation type="journal article" date="2022" name="bioRxiv">
        <title>An ancient truncated duplication of the anti-Mullerian hormone receptor type 2 gene is a potential conserved master sex determinant in the Pangasiidae catfish family.</title>
        <authorList>
            <person name="Wen M."/>
            <person name="Pan Q."/>
            <person name="Jouanno E."/>
            <person name="Montfort J."/>
            <person name="Zahm M."/>
            <person name="Cabau C."/>
            <person name="Klopp C."/>
            <person name="Iampietro C."/>
            <person name="Roques C."/>
            <person name="Bouchez O."/>
            <person name="Castinel A."/>
            <person name="Donnadieu C."/>
            <person name="Parrinello H."/>
            <person name="Poncet C."/>
            <person name="Belmonte E."/>
            <person name="Gautier V."/>
            <person name="Avarre J.-C."/>
            <person name="Dugue R."/>
            <person name="Gustiano R."/>
            <person name="Ha T.T.T."/>
            <person name="Campet M."/>
            <person name="Sriphairoj K."/>
            <person name="Ribolli J."/>
            <person name="de Almeida F.L."/>
            <person name="Desvignes T."/>
            <person name="Postlethwait J.H."/>
            <person name="Bucao C.F."/>
            <person name="Robinson-Rechavi M."/>
            <person name="Bobe J."/>
            <person name="Herpin A."/>
            <person name="Guiguen Y."/>
        </authorList>
    </citation>
    <scope>NUCLEOTIDE SEQUENCE [LARGE SCALE GENOMIC DNA]</scope>
    <source>
        <strain evidence="1">YG-Dec2019</strain>
    </source>
</reference>
<protein>
    <submittedName>
        <fullName evidence="1">Uncharacterized protein</fullName>
    </submittedName>
</protein>
<organism evidence="1 2">
    <name type="scientific">Pangasianodon gigas</name>
    <name type="common">Mekong giant catfish</name>
    <name type="synonym">Pangasius gigas</name>
    <dbReference type="NCBI Taxonomy" id="30993"/>
    <lineage>
        <taxon>Eukaryota</taxon>
        <taxon>Metazoa</taxon>
        <taxon>Chordata</taxon>
        <taxon>Craniata</taxon>
        <taxon>Vertebrata</taxon>
        <taxon>Euteleostomi</taxon>
        <taxon>Actinopterygii</taxon>
        <taxon>Neopterygii</taxon>
        <taxon>Teleostei</taxon>
        <taxon>Ostariophysi</taxon>
        <taxon>Siluriformes</taxon>
        <taxon>Pangasiidae</taxon>
        <taxon>Pangasianodon</taxon>
    </lineage>
</organism>
<proteinExistence type="predicted"/>
<keyword evidence="2" id="KW-1185">Reference proteome</keyword>
<gene>
    <name evidence="1" type="ORF">PGIGA_G00260900</name>
</gene>
<sequence length="122" mass="13674">MLNMTLLDLVPHFQSFSPGDFALWFQIYLSFFLPGIGPNTLSIIPMNISCDSYREIVKGLDNVYNDLSATQSDTVFNYTQDYLKYQSSQGGAPVEDIQALSTQNISMDFTIFISLDPAVLKV</sequence>